<dbReference type="Gene3D" id="3.40.50.12370">
    <property type="match status" value="1"/>
</dbReference>
<evidence type="ECO:0000313" key="4">
    <source>
        <dbReference type="Proteomes" id="UP000485880"/>
    </source>
</evidence>
<comment type="caution">
    <text evidence="3">The sequence shown here is derived from an EMBL/GenBank/DDBJ whole genome shotgun (WGS) entry which is preliminary data.</text>
</comment>
<gene>
    <name evidence="3" type="ORF">MPC4_60018</name>
</gene>
<name>A0A8B6MCG4_METTU</name>
<dbReference type="PANTHER" id="PTHR46268:SF15">
    <property type="entry name" value="UNIVERSAL STRESS PROTEIN HP_0031"/>
    <property type="match status" value="1"/>
</dbReference>
<dbReference type="PRINTS" id="PR01438">
    <property type="entry name" value="UNVRSLSTRESS"/>
</dbReference>
<evidence type="ECO:0000259" key="2">
    <source>
        <dbReference type="Pfam" id="PF00582"/>
    </source>
</evidence>
<proteinExistence type="inferred from homology"/>
<feature type="domain" description="UspA" evidence="2">
    <location>
        <begin position="161"/>
        <end position="279"/>
    </location>
</feature>
<keyword evidence="4" id="KW-1185">Reference proteome</keyword>
<dbReference type="AlphaFoldDB" id="A0A8B6MCG4"/>
<evidence type="ECO:0000256" key="1">
    <source>
        <dbReference type="ARBA" id="ARBA00008791"/>
    </source>
</evidence>
<dbReference type="PANTHER" id="PTHR46268">
    <property type="entry name" value="STRESS RESPONSE PROTEIN NHAX"/>
    <property type="match status" value="1"/>
</dbReference>
<accession>A0A8B6MCG4</accession>
<sequence>MAFRDVLFALTTDPEPTPVAVVEDGVALAAALGARISGLAYAVTVPASGNILADLLLDIPALIAEEAKKSLAKAETVLATFQDIADKAGIFQERILERFPKSEISDVSVEYARLRDLTIVSLGEGDYSEQLHAEAIIFGSGRPTIVLPRERKGAGPLALDTVAVAWDFSRPATRAIADALPILKRAKRVFIVTVMNEKAIDARRSGVELAKHLARHGIDVVLDTADAAGRPIGDALESYVASCHADLLVMGAYGHSRIREFVLGGATRSMLERPPAPLFLSH</sequence>
<dbReference type="InterPro" id="IPR006015">
    <property type="entry name" value="Universal_stress_UspA"/>
</dbReference>
<protein>
    <submittedName>
        <fullName evidence="3">Universal stress protein UspA</fullName>
    </submittedName>
</protein>
<dbReference type="Proteomes" id="UP000485880">
    <property type="component" value="Unassembled WGS sequence"/>
</dbReference>
<evidence type="ECO:0000313" key="3">
    <source>
        <dbReference type="EMBL" id="VTZ51929.1"/>
    </source>
</evidence>
<dbReference type="RefSeq" id="WP_174513627.1">
    <property type="nucleotide sequence ID" value="NZ_CABFMQ020000120.1"/>
</dbReference>
<organism evidence="3 4">
    <name type="scientific">Methylocella tundrae</name>
    <dbReference type="NCBI Taxonomy" id="227605"/>
    <lineage>
        <taxon>Bacteria</taxon>
        <taxon>Pseudomonadati</taxon>
        <taxon>Pseudomonadota</taxon>
        <taxon>Alphaproteobacteria</taxon>
        <taxon>Hyphomicrobiales</taxon>
        <taxon>Beijerinckiaceae</taxon>
        <taxon>Methylocella</taxon>
    </lineage>
</organism>
<reference evidence="3 4" key="1">
    <citation type="submission" date="2019-05" db="EMBL/GenBank/DDBJ databases">
        <authorList>
            <person name="Farhan Ul Haque M."/>
        </authorList>
    </citation>
    <scope>NUCLEOTIDE SEQUENCE [LARGE SCALE GENOMIC DNA]</scope>
    <source>
        <strain evidence="3">2</strain>
    </source>
</reference>
<dbReference type="CDD" id="cd00293">
    <property type="entry name" value="USP-like"/>
    <property type="match status" value="1"/>
</dbReference>
<comment type="similarity">
    <text evidence="1">Belongs to the universal stress protein A family.</text>
</comment>
<dbReference type="InterPro" id="IPR006016">
    <property type="entry name" value="UspA"/>
</dbReference>
<dbReference type="SUPFAM" id="SSF52402">
    <property type="entry name" value="Adenine nucleotide alpha hydrolases-like"/>
    <property type="match status" value="1"/>
</dbReference>
<dbReference type="EMBL" id="CABFMQ020000120">
    <property type="protein sequence ID" value="VTZ51929.1"/>
    <property type="molecule type" value="Genomic_DNA"/>
</dbReference>
<dbReference type="Pfam" id="PF00582">
    <property type="entry name" value="Usp"/>
    <property type="match status" value="1"/>
</dbReference>